<dbReference type="AlphaFoldDB" id="A0A939LWR8"/>
<keyword evidence="1" id="KW-0812">Transmembrane</keyword>
<dbReference type="Proteomes" id="UP000664398">
    <property type="component" value="Unassembled WGS sequence"/>
</dbReference>
<proteinExistence type="predicted"/>
<organism evidence="2 3">
    <name type="scientific">Leucobacter ruminantium</name>
    <dbReference type="NCBI Taxonomy" id="1289170"/>
    <lineage>
        <taxon>Bacteria</taxon>
        <taxon>Bacillati</taxon>
        <taxon>Actinomycetota</taxon>
        <taxon>Actinomycetes</taxon>
        <taxon>Micrococcales</taxon>
        <taxon>Microbacteriaceae</taxon>
        <taxon>Leucobacter</taxon>
    </lineage>
</organism>
<sequence>MTRAQRSRRSHRPHGPQRPRRRLGLWLVWGGAALIAASIPQFFFGVPLSEGFAPAGLSLGPIAVIGGIVLLTSRRPVRGERYVDDGSALRNLDHLQ</sequence>
<evidence type="ECO:0000256" key="1">
    <source>
        <dbReference type="SAM" id="Phobius"/>
    </source>
</evidence>
<keyword evidence="3" id="KW-1185">Reference proteome</keyword>
<accession>A0A939LWR8</accession>
<keyword evidence="1" id="KW-0472">Membrane</keyword>
<gene>
    <name evidence="2" type="ORF">J4H91_09395</name>
</gene>
<comment type="caution">
    <text evidence="2">The sequence shown here is derived from an EMBL/GenBank/DDBJ whole genome shotgun (WGS) entry which is preliminary data.</text>
</comment>
<reference evidence="2" key="1">
    <citation type="submission" date="2021-03" db="EMBL/GenBank/DDBJ databases">
        <title>Leucobacter chromiisoli sp. nov., isolated from chromium-containing soil of chemical plant.</title>
        <authorList>
            <person name="Xu Z."/>
        </authorList>
    </citation>
    <scope>NUCLEOTIDE SEQUENCE</scope>
    <source>
        <strain evidence="2">A2</strain>
    </source>
</reference>
<protein>
    <submittedName>
        <fullName evidence="2">Uncharacterized protein</fullName>
    </submittedName>
</protein>
<name>A0A939LWR8_9MICO</name>
<feature type="transmembrane region" description="Helical" evidence="1">
    <location>
        <begin position="52"/>
        <end position="71"/>
    </location>
</feature>
<dbReference type="RefSeq" id="WP_208046000.1">
    <property type="nucleotide sequence ID" value="NZ_JAGDYL010000014.1"/>
</dbReference>
<keyword evidence="1" id="KW-1133">Transmembrane helix</keyword>
<dbReference type="EMBL" id="JAGDYL010000014">
    <property type="protein sequence ID" value="MBO1805531.1"/>
    <property type="molecule type" value="Genomic_DNA"/>
</dbReference>
<feature type="transmembrane region" description="Helical" evidence="1">
    <location>
        <begin position="23"/>
        <end position="46"/>
    </location>
</feature>
<evidence type="ECO:0000313" key="2">
    <source>
        <dbReference type="EMBL" id="MBO1805531.1"/>
    </source>
</evidence>
<evidence type="ECO:0000313" key="3">
    <source>
        <dbReference type="Proteomes" id="UP000664398"/>
    </source>
</evidence>